<comment type="caution">
    <text evidence="2">The sequence shown here is derived from an EMBL/GenBank/DDBJ whole genome shotgun (WGS) entry which is preliminary data.</text>
</comment>
<reference evidence="2 3" key="1">
    <citation type="submission" date="2018-12" db="EMBL/GenBank/DDBJ databases">
        <authorList>
            <person name="Grouzdev D.S."/>
            <person name="Krutkina M.S."/>
        </authorList>
    </citation>
    <scope>NUCLEOTIDE SEQUENCE [LARGE SCALE GENOMIC DNA]</scope>
    <source>
        <strain evidence="2 3">RmlP026</strain>
    </source>
</reference>
<evidence type="ECO:0000313" key="2">
    <source>
        <dbReference type="EMBL" id="RYC29823.1"/>
    </source>
</evidence>
<dbReference type="PANTHER" id="PTHR42815:SF2">
    <property type="entry name" value="FAD-BINDING, PUTATIVE (AFU_ORTHOLOGUE AFUA_6G07600)-RELATED"/>
    <property type="match status" value="1"/>
</dbReference>
<evidence type="ECO:0000259" key="1">
    <source>
        <dbReference type="Pfam" id="PF01243"/>
    </source>
</evidence>
<dbReference type="Gene3D" id="2.30.110.10">
    <property type="entry name" value="Electron Transport, Fmn-binding Protein, Chain A"/>
    <property type="match status" value="1"/>
</dbReference>
<protein>
    <submittedName>
        <fullName evidence="2">Pyridoxamine 5'-phosphate oxidase family protein</fullName>
    </submittedName>
</protein>
<feature type="domain" description="Pyridoxamine 5'-phosphate oxidase N-terminal" evidence="1">
    <location>
        <begin position="5"/>
        <end position="124"/>
    </location>
</feature>
<dbReference type="RefSeq" id="WP_129229066.1">
    <property type="nucleotide sequence ID" value="NZ_QYBB01000039.1"/>
</dbReference>
<dbReference type="SUPFAM" id="SSF50475">
    <property type="entry name" value="FMN-binding split barrel"/>
    <property type="match status" value="1"/>
</dbReference>
<dbReference type="OrthoDB" id="9790331at2"/>
<dbReference type="NCBIfam" id="TIGR04025">
    <property type="entry name" value="PPOX_FMN_DR2398"/>
    <property type="match status" value="1"/>
</dbReference>
<dbReference type="EMBL" id="QYBB01000039">
    <property type="protein sequence ID" value="RYC29823.1"/>
    <property type="molecule type" value="Genomic_DNA"/>
</dbReference>
<dbReference type="Proteomes" id="UP000290759">
    <property type="component" value="Unassembled WGS sequence"/>
</dbReference>
<proteinExistence type="predicted"/>
<accession>A0A4Q2U080</accession>
<dbReference type="Pfam" id="PF01243">
    <property type="entry name" value="PNPOx_N"/>
    <property type="match status" value="1"/>
</dbReference>
<name>A0A4Q2U080_9HYPH</name>
<gene>
    <name evidence="2" type="ORF">D3273_22095</name>
</gene>
<organism evidence="2 3">
    <name type="scientific">Lichenibacterium minor</name>
    <dbReference type="NCBI Taxonomy" id="2316528"/>
    <lineage>
        <taxon>Bacteria</taxon>
        <taxon>Pseudomonadati</taxon>
        <taxon>Pseudomonadota</taxon>
        <taxon>Alphaproteobacteria</taxon>
        <taxon>Hyphomicrobiales</taxon>
        <taxon>Lichenihabitantaceae</taxon>
        <taxon>Lichenibacterium</taxon>
    </lineage>
</organism>
<keyword evidence="3" id="KW-1185">Reference proteome</keyword>
<evidence type="ECO:0000313" key="3">
    <source>
        <dbReference type="Proteomes" id="UP000290759"/>
    </source>
</evidence>
<dbReference type="InterPro" id="IPR012349">
    <property type="entry name" value="Split_barrel_FMN-bd"/>
</dbReference>
<dbReference type="AlphaFoldDB" id="A0A4Q2U080"/>
<dbReference type="PANTHER" id="PTHR42815">
    <property type="entry name" value="FAD-BINDING, PUTATIVE (AFU_ORTHOLOGUE AFUA_6G07600)-RELATED"/>
    <property type="match status" value="1"/>
</dbReference>
<dbReference type="InterPro" id="IPR011576">
    <property type="entry name" value="Pyridox_Oxase_N"/>
</dbReference>
<reference evidence="2 3" key="2">
    <citation type="submission" date="2019-02" db="EMBL/GenBank/DDBJ databases">
        <title>'Lichenibacterium ramalinii' gen. nov. sp. nov., 'Lichenibacterium minor' gen. nov. sp. nov.</title>
        <authorList>
            <person name="Pankratov T."/>
        </authorList>
    </citation>
    <scope>NUCLEOTIDE SEQUENCE [LARGE SCALE GENOMIC DNA]</scope>
    <source>
        <strain evidence="2 3">RmlP026</strain>
    </source>
</reference>
<sequence>MSRLDGHARAFIGLSPFLVIASADEAGRCDATPRGDAPGFVRVLDDRRLALPDRLGNRRVDTMLNVAANPQVGLVLMVPGIAETLRVNGRAHLCRDPDILAAMAVRDRWPTAALLVEIEEVFVHCGKAMIRSDLWNPEKRVPRDSFPTLGRIMADQMPDLLEPAAADRWIADADVTRLY</sequence>
<dbReference type="InterPro" id="IPR024029">
    <property type="entry name" value="Pyridox_Oxase_FMN-dep"/>
</dbReference>